<name>A0AAV2S5V9_MEGNR</name>
<organism evidence="4 5">
    <name type="scientific">Meganyctiphanes norvegica</name>
    <name type="common">Northern krill</name>
    <name type="synonym">Thysanopoda norvegica</name>
    <dbReference type="NCBI Taxonomy" id="48144"/>
    <lineage>
        <taxon>Eukaryota</taxon>
        <taxon>Metazoa</taxon>
        <taxon>Ecdysozoa</taxon>
        <taxon>Arthropoda</taxon>
        <taxon>Crustacea</taxon>
        <taxon>Multicrustacea</taxon>
        <taxon>Malacostraca</taxon>
        <taxon>Eumalacostraca</taxon>
        <taxon>Eucarida</taxon>
        <taxon>Euphausiacea</taxon>
        <taxon>Euphausiidae</taxon>
        <taxon>Meganyctiphanes</taxon>
    </lineage>
</organism>
<feature type="domain" description="DM13" evidence="3">
    <location>
        <begin position="33"/>
        <end position="146"/>
    </location>
</feature>
<feature type="domain" description="DM13" evidence="3">
    <location>
        <begin position="158"/>
        <end position="262"/>
    </location>
</feature>
<sequence>MKLLVFIYLFFVNLFNESNCIMYGNKVPDLGRGALIGTLITKRHGVNGTVYALDEENFYVDGFNYDGKGADAFFWYGMDGDLPNKEGEIILYHENDDENNPTPLPAMANAFLKLALPEGTSITKDLRWLSVWSKKLGKDFGHIIIPEDLDVPRVKVLHEFTKTSHGVKSGNIEILDAQSILIPDLHYDGEGPGAYFWAGSGSTPNDLGFIIPNEKGSLEKLESYEGEKISLKLPKNVTVYDIDYIAIWCEELEQSFGYTLIPKDDLWVPPTLPQTRVQEITQIVETGNDNSSGIMCPMNYLVLIVLLACMLKM</sequence>
<feature type="signal peptide" evidence="2">
    <location>
        <begin position="1"/>
        <end position="20"/>
    </location>
</feature>
<dbReference type="Pfam" id="PF10517">
    <property type="entry name" value="DM13"/>
    <property type="match status" value="2"/>
</dbReference>
<dbReference type="EMBL" id="CAXKWB010048710">
    <property type="protein sequence ID" value="CAL4167095.1"/>
    <property type="molecule type" value="Genomic_DNA"/>
</dbReference>
<dbReference type="AlphaFoldDB" id="A0AAV2S5V9"/>
<evidence type="ECO:0000313" key="5">
    <source>
        <dbReference type="Proteomes" id="UP001497623"/>
    </source>
</evidence>
<proteinExistence type="predicted"/>
<keyword evidence="1" id="KW-0677">Repeat</keyword>
<protein>
    <recommendedName>
        <fullName evidence="3">DM13 domain-containing protein</fullName>
    </recommendedName>
</protein>
<keyword evidence="2" id="KW-0732">Signal</keyword>
<keyword evidence="5" id="KW-1185">Reference proteome</keyword>
<gene>
    <name evidence="4" type="ORF">MNOR_LOCUS33560</name>
</gene>
<dbReference type="PROSITE" id="PS51549">
    <property type="entry name" value="DM13"/>
    <property type="match status" value="2"/>
</dbReference>
<dbReference type="Proteomes" id="UP001497623">
    <property type="component" value="Unassembled WGS sequence"/>
</dbReference>
<dbReference type="PANTHER" id="PTHR24036">
    <property type="entry name" value="SKELETOR-RELATED"/>
    <property type="match status" value="1"/>
</dbReference>
<evidence type="ECO:0000256" key="2">
    <source>
        <dbReference type="SAM" id="SignalP"/>
    </source>
</evidence>
<feature type="chain" id="PRO_5043886941" description="DM13 domain-containing protein" evidence="2">
    <location>
        <begin position="21"/>
        <end position="313"/>
    </location>
</feature>
<evidence type="ECO:0000313" key="4">
    <source>
        <dbReference type="EMBL" id="CAL4167095.1"/>
    </source>
</evidence>
<evidence type="ECO:0000256" key="1">
    <source>
        <dbReference type="ARBA" id="ARBA00022737"/>
    </source>
</evidence>
<accession>A0AAV2S5V9</accession>
<reference evidence="4 5" key="1">
    <citation type="submission" date="2024-05" db="EMBL/GenBank/DDBJ databases">
        <authorList>
            <person name="Wallberg A."/>
        </authorList>
    </citation>
    <scope>NUCLEOTIDE SEQUENCE [LARGE SCALE GENOMIC DNA]</scope>
</reference>
<dbReference type="InterPro" id="IPR019545">
    <property type="entry name" value="DM13_domain"/>
</dbReference>
<dbReference type="InterPro" id="IPR052126">
    <property type="entry name" value="Spindle_Org/Thrombomodulin"/>
</dbReference>
<dbReference type="SMART" id="SM00686">
    <property type="entry name" value="DM13"/>
    <property type="match status" value="2"/>
</dbReference>
<comment type="caution">
    <text evidence="4">The sequence shown here is derived from an EMBL/GenBank/DDBJ whole genome shotgun (WGS) entry which is preliminary data.</text>
</comment>
<dbReference type="PANTHER" id="PTHR24036:SF5">
    <property type="entry name" value="THROMBOMODULIN"/>
    <property type="match status" value="1"/>
</dbReference>
<evidence type="ECO:0000259" key="3">
    <source>
        <dbReference type="PROSITE" id="PS51549"/>
    </source>
</evidence>